<dbReference type="Proteomes" id="UP000179807">
    <property type="component" value="Unassembled WGS sequence"/>
</dbReference>
<gene>
    <name evidence="1" type="ORF">TRFO_08302</name>
</gene>
<dbReference type="VEuPathDB" id="TrichDB:TRFO_08302"/>
<protein>
    <submittedName>
        <fullName evidence="1">Uncharacterized protein</fullName>
    </submittedName>
</protein>
<evidence type="ECO:0000313" key="2">
    <source>
        <dbReference type="Proteomes" id="UP000179807"/>
    </source>
</evidence>
<organism evidence="1 2">
    <name type="scientific">Tritrichomonas foetus</name>
    <dbReference type="NCBI Taxonomy" id="1144522"/>
    <lineage>
        <taxon>Eukaryota</taxon>
        <taxon>Metamonada</taxon>
        <taxon>Parabasalia</taxon>
        <taxon>Tritrichomonadida</taxon>
        <taxon>Tritrichomonadidae</taxon>
        <taxon>Tritrichomonas</taxon>
    </lineage>
</organism>
<dbReference type="RefSeq" id="XP_068352807.1">
    <property type="nucleotide sequence ID" value="XM_068494206.1"/>
</dbReference>
<name>A0A1J4JKM9_9EUKA</name>
<proteinExistence type="predicted"/>
<accession>A0A1J4JKM9</accession>
<reference evidence="1" key="1">
    <citation type="submission" date="2016-10" db="EMBL/GenBank/DDBJ databases">
        <authorList>
            <person name="Benchimol M."/>
            <person name="Almeida L.G."/>
            <person name="Vasconcelos A.T."/>
            <person name="Perreira-Neves A."/>
            <person name="Rosa I.A."/>
            <person name="Tasca T."/>
            <person name="Bogo M.R."/>
            <person name="de Souza W."/>
        </authorList>
    </citation>
    <scope>NUCLEOTIDE SEQUENCE [LARGE SCALE GENOMIC DNA]</scope>
    <source>
        <strain evidence="1">K</strain>
    </source>
</reference>
<dbReference type="Gene3D" id="1.10.8.10">
    <property type="entry name" value="DNA helicase RuvA subunit, C-terminal domain"/>
    <property type="match status" value="1"/>
</dbReference>
<keyword evidence="2" id="KW-1185">Reference proteome</keyword>
<dbReference type="GeneID" id="94828910"/>
<comment type="caution">
    <text evidence="1">The sequence shown here is derived from an EMBL/GenBank/DDBJ whole genome shotgun (WGS) entry which is preliminary data.</text>
</comment>
<evidence type="ECO:0000313" key="1">
    <source>
        <dbReference type="EMBL" id="OHS99670.1"/>
    </source>
</evidence>
<dbReference type="AlphaFoldDB" id="A0A1J4JKM9"/>
<dbReference type="EMBL" id="MLAK01000993">
    <property type="protein sequence ID" value="OHS99670.1"/>
    <property type="molecule type" value="Genomic_DNA"/>
</dbReference>
<sequence>MNVTVLSPQHKDVCLLMIVPYTAKMLKDEYSKKIKTDMSNATVIFNEKPINDNYQVPFESNLVFVIVNCTKEEQALIDHPEIHNDAIDPKFSQFYLKTKLENDIAYGHVRHPRSRHSIDFNLIRNYLLSSESPFRLLLGENFSRDFDRTEYSSDEVEPSIRDFMTSLEIEDDVEYANRVSMAQQMFVDAFEEEEDEDIEGDEIDEYDDEIDSDGNPIPTYSVDQQMHNNYFHIRNTSQNAQIENIQINLSPEEEETVRRLSIEHSLFDRLTILQVYEACGRDLEATIQCLATM</sequence>